<dbReference type="NCBIfam" id="TIGR04057">
    <property type="entry name" value="SusC_RagA_signa"/>
    <property type="match status" value="1"/>
</dbReference>
<dbReference type="Pfam" id="PF13715">
    <property type="entry name" value="CarbopepD_reg_2"/>
    <property type="match status" value="1"/>
</dbReference>
<evidence type="ECO:0000256" key="5">
    <source>
        <dbReference type="ARBA" id="ARBA00023136"/>
    </source>
</evidence>
<reference evidence="9" key="1">
    <citation type="submission" date="2020-12" db="EMBL/GenBank/DDBJ databases">
        <title>Snuella sp. nov., isolated from sediment in Incheon.</title>
        <authorList>
            <person name="Kim W."/>
        </authorList>
    </citation>
    <scope>NUCLEOTIDE SEQUENCE</scope>
    <source>
        <strain evidence="9">CAU 1569</strain>
    </source>
</reference>
<dbReference type="InterPro" id="IPR023996">
    <property type="entry name" value="TonB-dep_OMP_SusC/RagA"/>
</dbReference>
<evidence type="ECO:0000256" key="4">
    <source>
        <dbReference type="ARBA" id="ARBA00022692"/>
    </source>
</evidence>
<keyword evidence="5 7" id="KW-0472">Membrane</keyword>
<dbReference type="InterPro" id="IPR039426">
    <property type="entry name" value="TonB-dep_rcpt-like"/>
</dbReference>
<sequence>MKLTTLLLLVALFKTNANTYSQSKRITLDMAQVSVQEVIDEIESLSEFKFFIDNKKVDVTRIVTIKEERKRISKILKELFSGTDISYEVFNKQIILKNEKEEKEDDVIETIPVPVQEAIKGTITDASGVPLPGVNVVIVGTNKGAQTDFEGNFTIAANDGDVLQFTYVGFKTVKITVGAQANYNIALQEDTSELDEVVIVGYGTIEKRKLTSSVTSINVEDNLQEMPSTNLSTALTGRFSGVNIIQNNGKPGTTSNINIRGATQGSFSGSTEPLYVIDNVVSSKLQFDLLDVNEVENVSLLKDASAAAVYGARAANGVVLVTTRRGKTGKPSINITSSIGTTEIAFEPEFTTAYEYSKLLNSYFEYENVPAGDPQYITATELEYLRQNNYGNFAEQFRVSPILARNAVNVSGATDNINYFLSASNIRETGMFENMSYEKTNLRAKVGVDITDNLNVSLNLATSNDNREEFYWRWNGSDEDFGDFYRTATRNGMWGPARKDGLFVANFNGWNAGNIIDNGQGWNNRRNRNTNIIATLTYKIPFVEGLEVGATYNRNNNRYEQDLVRLPLTDYTFGTDPNNRFLLTDEIVGERVRFDDGSNTNSIAQNTNEEDTYQLNFRLNYKNTFGKHDVSAFAIYEESEYSFDNISALRRGLISPLVPQLFAADPAADQQFASGGASETGRQSVIGSFNYSYDDKYLLQGTFRADASVRFAPENRWGYFPALSAGWVLSKEDFFKLDFVDFAKIRTSFGKTGNDDVLSQLFPYLQRYTIGTAGVLGTSDGSAQGTFIGGTPDPAVTWATQTSFNLGLDLAFLGHRLTTSLEIYKNKRRDLYGSREGFIPLSTGITLLPENYGAVDVKGFEIEANYRNNISDFNYDFGVKFGYNDNKYAAIDEPESRRPFELLSGRSVERIWGLKALGIIRTQEQLDQLIADGYTISGGDPQLGELYFKDVRGNSTDDFDGVIPDGIIDGNDNEIIADRTTPPINYGFTLNLSYKGFSLQAFAQGLAGHYKATPANGRFTFTSIGQASWDNWIDSWTSENTNASFPRFNSRFIHTQSTFWVRRADFIRMKYINFSYEIPEGIVSKIGAKRISLFSNVTNPFFIYRKDIKDFDPEISGRGVPLNKTYNIGLNITF</sequence>
<evidence type="ECO:0000256" key="1">
    <source>
        <dbReference type="ARBA" id="ARBA00004571"/>
    </source>
</evidence>
<dbReference type="Gene3D" id="2.40.170.20">
    <property type="entry name" value="TonB-dependent receptor, beta-barrel domain"/>
    <property type="match status" value="1"/>
</dbReference>
<dbReference type="GO" id="GO:0009279">
    <property type="term" value="C:cell outer membrane"/>
    <property type="evidence" value="ECO:0007669"/>
    <property type="project" value="UniProtKB-SubCell"/>
</dbReference>
<dbReference type="Proteomes" id="UP000610931">
    <property type="component" value="Unassembled WGS sequence"/>
</dbReference>
<accession>A0A8J7LMN5</accession>
<dbReference type="AlphaFoldDB" id="A0A8J7LMN5"/>
<comment type="subcellular location">
    <subcellularLocation>
        <location evidence="1 7">Cell outer membrane</location>
        <topology evidence="1 7">Multi-pass membrane protein</topology>
    </subcellularLocation>
</comment>
<organism evidence="9 10">
    <name type="scientific">Snuella sedimenti</name>
    <dbReference type="NCBI Taxonomy" id="2798802"/>
    <lineage>
        <taxon>Bacteria</taxon>
        <taxon>Pseudomonadati</taxon>
        <taxon>Bacteroidota</taxon>
        <taxon>Flavobacteriia</taxon>
        <taxon>Flavobacteriales</taxon>
        <taxon>Flavobacteriaceae</taxon>
        <taxon>Snuella</taxon>
    </lineage>
</organism>
<dbReference type="InterPro" id="IPR023997">
    <property type="entry name" value="TonB-dep_OMP_SusC/RagA_CS"/>
</dbReference>
<keyword evidence="6 7" id="KW-0998">Cell outer membrane</keyword>
<dbReference type="InterPro" id="IPR008969">
    <property type="entry name" value="CarboxyPept-like_regulatory"/>
</dbReference>
<keyword evidence="9" id="KW-0675">Receptor</keyword>
<name>A0A8J7LMN5_9FLAO</name>
<comment type="similarity">
    <text evidence="7">Belongs to the TonB-dependent receptor family.</text>
</comment>
<keyword evidence="3 7" id="KW-1134">Transmembrane beta strand</keyword>
<evidence type="ECO:0000313" key="10">
    <source>
        <dbReference type="Proteomes" id="UP000610931"/>
    </source>
</evidence>
<evidence type="ECO:0000256" key="2">
    <source>
        <dbReference type="ARBA" id="ARBA00022448"/>
    </source>
</evidence>
<keyword evidence="2 7" id="KW-0813">Transport</keyword>
<dbReference type="InterPro" id="IPR012910">
    <property type="entry name" value="Plug_dom"/>
</dbReference>
<dbReference type="Gene3D" id="2.60.40.1120">
    <property type="entry name" value="Carboxypeptidase-like, regulatory domain"/>
    <property type="match status" value="1"/>
</dbReference>
<dbReference type="NCBIfam" id="TIGR04056">
    <property type="entry name" value="OMP_RagA_SusC"/>
    <property type="match status" value="1"/>
</dbReference>
<dbReference type="Gene3D" id="2.170.130.10">
    <property type="entry name" value="TonB-dependent receptor, plug domain"/>
    <property type="match status" value="1"/>
</dbReference>
<evidence type="ECO:0000259" key="8">
    <source>
        <dbReference type="Pfam" id="PF07715"/>
    </source>
</evidence>
<protein>
    <submittedName>
        <fullName evidence="9">TonB-dependent receptor</fullName>
    </submittedName>
</protein>
<gene>
    <name evidence="9" type="ORF">JF259_06745</name>
</gene>
<keyword evidence="10" id="KW-1185">Reference proteome</keyword>
<evidence type="ECO:0000256" key="7">
    <source>
        <dbReference type="PROSITE-ProRule" id="PRU01360"/>
    </source>
</evidence>
<proteinExistence type="inferred from homology"/>
<dbReference type="Pfam" id="PF07715">
    <property type="entry name" value="Plug"/>
    <property type="match status" value="1"/>
</dbReference>
<feature type="domain" description="TonB-dependent receptor plug" evidence="8">
    <location>
        <begin position="207"/>
        <end position="318"/>
    </location>
</feature>
<dbReference type="PROSITE" id="PS52016">
    <property type="entry name" value="TONB_DEPENDENT_REC_3"/>
    <property type="match status" value="1"/>
</dbReference>
<evidence type="ECO:0000313" key="9">
    <source>
        <dbReference type="EMBL" id="MBJ6367779.1"/>
    </source>
</evidence>
<dbReference type="SUPFAM" id="SSF49464">
    <property type="entry name" value="Carboxypeptidase regulatory domain-like"/>
    <property type="match status" value="1"/>
</dbReference>
<dbReference type="InterPro" id="IPR036942">
    <property type="entry name" value="Beta-barrel_TonB_sf"/>
</dbReference>
<dbReference type="EMBL" id="JAELVQ010000006">
    <property type="protein sequence ID" value="MBJ6367779.1"/>
    <property type="molecule type" value="Genomic_DNA"/>
</dbReference>
<keyword evidence="4 7" id="KW-0812">Transmembrane</keyword>
<dbReference type="SUPFAM" id="SSF56935">
    <property type="entry name" value="Porins"/>
    <property type="match status" value="1"/>
</dbReference>
<evidence type="ECO:0000256" key="6">
    <source>
        <dbReference type="ARBA" id="ARBA00023237"/>
    </source>
</evidence>
<evidence type="ECO:0000256" key="3">
    <source>
        <dbReference type="ARBA" id="ARBA00022452"/>
    </source>
</evidence>
<comment type="caution">
    <text evidence="9">The sequence shown here is derived from an EMBL/GenBank/DDBJ whole genome shotgun (WGS) entry which is preliminary data.</text>
</comment>
<dbReference type="InterPro" id="IPR037066">
    <property type="entry name" value="Plug_dom_sf"/>
</dbReference>